<evidence type="ECO:0000256" key="1">
    <source>
        <dbReference type="SAM" id="Phobius"/>
    </source>
</evidence>
<protein>
    <submittedName>
        <fullName evidence="3">Acetyl-CoA synthase subunit gamma</fullName>
    </submittedName>
</protein>
<accession>A0A8J6N2E2</accession>
<gene>
    <name evidence="3" type="ORF">H8E19_14865</name>
</gene>
<feature type="transmembrane region" description="Helical" evidence="1">
    <location>
        <begin position="261"/>
        <end position="280"/>
    </location>
</feature>
<dbReference type="InterPro" id="IPR016041">
    <property type="entry name" value="Ac-CoA_synth_d_su_TIM-brl"/>
</dbReference>
<keyword evidence="1" id="KW-0812">Transmembrane</keyword>
<keyword evidence="1" id="KW-1133">Transmembrane helix</keyword>
<feature type="transmembrane region" description="Helical" evidence="1">
    <location>
        <begin position="231"/>
        <end position="254"/>
    </location>
</feature>
<organism evidence="3 4">
    <name type="scientific">Candidatus Desulfacyla euxinica</name>
    <dbReference type="NCBI Taxonomy" id="2841693"/>
    <lineage>
        <taxon>Bacteria</taxon>
        <taxon>Deltaproteobacteria</taxon>
        <taxon>Candidatus Desulfacyla</taxon>
    </lineage>
</organism>
<feature type="transmembrane region" description="Helical" evidence="1">
    <location>
        <begin position="204"/>
        <end position="225"/>
    </location>
</feature>
<evidence type="ECO:0000259" key="2">
    <source>
        <dbReference type="Pfam" id="PF03599"/>
    </source>
</evidence>
<comment type="caution">
    <text evidence="3">The sequence shown here is derived from an EMBL/GenBank/DDBJ whole genome shotgun (WGS) entry which is preliminary data.</text>
</comment>
<evidence type="ECO:0000313" key="3">
    <source>
        <dbReference type="EMBL" id="MBC8178683.1"/>
    </source>
</evidence>
<reference evidence="3 4" key="1">
    <citation type="submission" date="2020-08" db="EMBL/GenBank/DDBJ databases">
        <title>Bridging the membrane lipid divide: bacteria of the FCB group superphylum have the potential to synthesize archaeal ether lipids.</title>
        <authorList>
            <person name="Villanueva L."/>
            <person name="Von Meijenfeldt F.A.B."/>
            <person name="Westbye A.B."/>
            <person name="Yadav S."/>
            <person name="Hopmans E.C."/>
            <person name="Dutilh B.E."/>
            <person name="Sinninghe Damste J.S."/>
        </authorList>
    </citation>
    <scope>NUCLEOTIDE SEQUENCE [LARGE SCALE GENOMIC DNA]</scope>
    <source>
        <strain evidence="3">NIOZ-UU27</strain>
    </source>
</reference>
<dbReference type="Pfam" id="PF03599">
    <property type="entry name" value="CdhD"/>
    <property type="match status" value="1"/>
</dbReference>
<dbReference type="Proteomes" id="UP000650524">
    <property type="component" value="Unassembled WGS sequence"/>
</dbReference>
<feature type="transmembrane region" description="Helical" evidence="1">
    <location>
        <begin position="330"/>
        <end position="352"/>
    </location>
</feature>
<dbReference type="NCBIfam" id="NF040863">
    <property type="entry name" value="HgcA_corrinoid"/>
    <property type="match status" value="1"/>
</dbReference>
<evidence type="ECO:0000313" key="4">
    <source>
        <dbReference type="Proteomes" id="UP000650524"/>
    </source>
</evidence>
<feature type="transmembrane region" description="Helical" evidence="1">
    <location>
        <begin position="295"/>
        <end position="318"/>
    </location>
</feature>
<dbReference type="EMBL" id="JACNJD010000302">
    <property type="protein sequence ID" value="MBC8178683.1"/>
    <property type="molecule type" value="Genomic_DNA"/>
</dbReference>
<keyword evidence="1" id="KW-0472">Membrane</keyword>
<dbReference type="Gene3D" id="3.40.50.11600">
    <property type="match status" value="1"/>
</dbReference>
<dbReference type="AlphaFoldDB" id="A0A8J6N2E2"/>
<name>A0A8J6N2E2_9DELT</name>
<sequence length="353" mass="37911">MSPPGLDQPFVTGPVETKIGRVPRVSSTLGWADRLGSIKARWGVGRMRFTVDPGLYALGDPDEQAPVLVTANYKMSFDRLREALPGRDAWILALDTDGINVWCAAGKGTFSTDELVRRIKSSGIENIVAHKELILPQLSGPGVAAHIVKKLSGFKAIYGPIKATDLPTFLDAGLKATPEMRLKAFNIRERTVLIPIELVSTLKWILIILPLFFFVGGLGGAAGFWSGTLHYGLFAIIALLSAVAAGAVLTPILLPWLPGRAFSLKGLAMGLIAAVILTAFRPENLSDWQGRIETLAWFLLIPAISAFLAMNFTGASTYTSLSGVKKEMKWAVPLEIAAGGAGLFLWLGSLFVA</sequence>
<feature type="domain" description="CO dehydrogenase/acetyl-CoA synthase delta subunit TIM barrel" evidence="2">
    <location>
        <begin position="49"/>
        <end position="162"/>
    </location>
</feature>
<proteinExistence type="predicted"/>